<dbReference type="InterPro" id="IPR002048">
    <property type="entry name" value="EF_hand_dom"/>
</dbReference>
<feature type="domain" description="RanBP2-type" evidence="13">
    <location>
        <begin position="968"/>
        <end position="1001"/>
    </location>
</feature>
<evidence type="ECO:0000256" key="3">
    <source>
        <dbReference type="ARBA" id="ARBA00022670"/>
    </source>
</evidence>
<dbReference type="GO" id="GO:0004843">
    <property type="term" value="F:cysteine-type deubiquitinase activity"/>
    <property type="evidence" value="ECO:0007669"/>
    <property type="project" value="UniProtKB-EC"/>
</dbReference>
<dbReference type="PROSITE" id="PS00018">
    <property type="entry name" value="EF_HAND_1"/>
    <property type="match status" value="1"/>
</dbReference>
<protein>
    <recommendedName>
        <fullName evidence="2">ubiquitinyl hydrolase 1</fullName>
        <ecNumber evidence="2">3.4.19.12</ecNumber>
    </recommendedName>
</protein>
<keyword evidence="4" id="KW-0479">Metal-binding</keyword>
<evidence type="ECO:0000256" key="8">
    <source>
        <dbReference type="ARBA" id="ARBA00022807"/>
    </source>
</evidence>
<evidence type="ECO:0000256" key="7">
    <source>
        <dbReference type="ARBA" id="ARBA00022801"/>
    </source>
</evidence>
<dbReference type="SUPFAM" id="SSF90209">
    <property type="entry name" value="Ran binding protein zinc finger-like"/>
    <property type="match status" value="2"/>
</dbReference>
<dbReference type="Gene3D" id="4.10.1060.10">
    <property type="entry name" value="Zinc finger, RanBP2-type"/>
    <property type="match status" value="1"/>
</dbReference>
<dbReference type="Gene3D" id="2.30.30.380">
    <property type="entry name" value="Zn-finger domain of Sec23/24"/>
    <property type="match status" value="1"/>
</dbReference>
<dbReference type="SUPFAM" id="SSF47473">
    <property type="entry name" value="EF-hand"/>
    <property type="match status" value="1"/>
</dbReference>
<dbReference type="InterPro" id="IPR018247">
    <property type="entry name" value="EF_Hand_1_Ca_BS"/>
</dbReference>
<keyword evidence="5 11" id="KW-0863">Zinc-finger</keyword>
<evidence type="ECO:0000256" key="9">
    <source>
        <dbReference type="ARBA" id="ARBA00022833"/>
    </source>
</evidence>
<dbReference type="EC" id="3.4.19.12" evidence="2"/>
<evidence type="ECO:0000313" key="16">
    <source>
        <dbReference type="Proteomes" id="UP001209570"/>
    </source>
</evidence>
<keyword evidence="8" id="KW-0788">Thiol protease</keyword>
<dbReference type="InterPro" id="IPR051346">
    <property type="entry name" value="OTU_Deubiquitinase"/>
</dbReference>
<dbReference type="Pfam" id="PF00641">
    <property type="entry name" value="Zn_ribbon_RanBP"/>
    <property type="match status" value="1"/>
</dbReference>
<dbReference type="AlphaFoldDB" id="A0AAD5LQI6"/>
<dbReference type="PANTHER" id="PTHR13367">
    <property type="entry name" value="UBIQUITIN THIOESTERASE"/>
    <property type="match status" value="1"/>
</dbReference>
<dbReference type="PROSITE" id="PS01358">
    <property type="entry name" value="ZF_RANBP2_1"/>
    <property type="match status" value="2"/>
</dbReference>
<dbReference type="GO" id="GO:0005509">
    <property type="term" value="F:calcium ion binding"/>
    <property type="evidence" value="ECO:0007669"/>
    <property type="project" value="InterPro"/>
</dbReference>
<dbReference type="GO" id="GO:0005634">
    <property type="term" value="C:nucleus"/>
    <property type="evidence" value="ECO:0007669"/>
    <property type="project" value="TreeGrafter"/>
</dbReference>
<evidence type="ECO:0000256" key="10">
    <source>
        <dbReference type="ARBA" id="ARBA00022837"/>
    </source>
</evidence>
<keyword evidence="3" id="KW-0645">Protease</keyword>
<proteinExistence type="predicted"/>
<keyword evidence="12" id="KW-0175">Coiled coil</keyword>
<dbReference type="PROSITE" id="PS50199">
    <property type="entry name" value="ZF_RANBP2_2"/>
    <property type="match status" value="2"/>
</dbReference>
<dbReference type="PANTHER" id="PTHR13367:SF28">
    <property type="entry name" value="UBIQUITIN THIOESTERASE ZRANB1"/>
    <property type="match status" value="1"/>
</dbReference>
<dbReference type="GO" id="GO:0071947">
    <property type="term" value="P:protein deubiquitination involved in ubiquitin-dependent protein catabolic process"/>
    <property type="evidence" value="ECO:0007669"/>
    <property type="project" value="TreeGrafter"/>
</dbReference>
<dbReference type="GO" id="GO:0070530">
    <property type="term" value="F:K63-linked polyubiquitin modification-dependent protein binding"/>
    <property type="evidence" value="ECO:0007669"/>
    <property type="project" value="TreeGrafter"/>
</dbReference>
<sequence length="1007" mass="112755">MSAWHAPAFLAHFGDPYLRATPFEFGGNPQALLATLGAVAAALEASENQDDRLPFVLSGPQAAFVRDVLLPQLRQCREWTEKGLKVQDAKQLQTFLHEWRAFLHAIPLRTPTLIPGGYVGNESSHSMLYVLEKTGEELYSFTVCNKGPGAEMYHRSTVDDPSTSPDGSGNKCEKIRVQPFVQITQIPAARCLDMAFWTLLFSLWVRKPASEYHRVEVIYDVLLPWLAGDRLLPLAMEDTERLVAQGNDTATLAALQRGRTPQRANMGFGKKDDIMHLDRLPTFQGTLSSEEAEYLLSYLTVPYARHAPTAVLNPLLKMLVSIKELGEASVHSADASFILFMIKVGMDTLRYTTFALEILEQDTLSNTAARDALRHYREELLSYTFGFAWETLEKWRREAEASHDLQTACVIHSYMVLLNVALRPTEYTPERISRFIGSIAFVRNWHCFGMKVSAAVAGDGEGSSGSSLSAEERLLRWLQAQGVNTENVSKNSLEKYLKGRPLYLKMGMQTIQAPSIVAMKDGEDANLKLPPAEVLERKVNWSARSLLLDIARANPPFHALIDTGALITGFENHEVAAFLLEHLPTEMEGVVFLDQDDRQMILLRDHNAPMPLVQCGLSPTKRFTFYDQVHTTGMDIKQCVNARAVLTLGKDMTFRDYAQGAYRMRDIDQADMRLTAEVVHENEQEAEEEAEEEAEQEEQKMTQLSVGIQCLRFFNNEMYYTPDELELLLTGLENVPITLRYEFFECLLRLRRRERHLWGDTPLAKAFTEKDEWHLLSARARMQQFQQSLQRKKGKNKLHLATALRRFDENCDGHLSAEEVLKCFESFQLGYSSGELSEIIGLIAEPKAFEVTSAEGKRGVSMETICAAFGITKEAMRDALRREDEALAAQSGQGGSHWSCPVCTFRNDGAATACGACNEPNPALMEDTEAAGASQQGWQCANCTFINLPTDVACAICELGVDGQRAVPRGKWVCAGEQGGCTYFNAMSNFYCEVCNRARPDLASVKF</sequence>
<accession>A0AAD5LQI6</accession>
<dbReference type="SMART" id="SM00547">
    <property type="entry name" value="ZnF_RBZ"/>
    <property type="match status" value="3"/>
</dbReference>
<evidence type="ECO:0000256" key="2">
    <source>
        <dbReference type="ARBA" id="ARBA00012759"/>
    </source>
</evidence>
<evidence type="ECO:0000256" key="12">
    <source>
        <dbReference type="SAM" id="Coils"/>
    </source>
</evidence>
<evidence type="ECO:0000256" key="6">
    <source>
        <dbReference type="ARBA" id="ARBA00022786"/>
    </source>
</evidence>
<name>A0AAD5LQI6_PYTIN</name>
<gene>
    <name evidence="15" type="ORF">P43SY_005197</name>
</gene>
<comment type="catalytic activity">
    <reaction evidence="1">
        <text>Thiol-dependent hydrolysis of ester, thioester, amide, peptide and isopeptide bonds formed by the C-terminal Gly of ubiquitin (a 76-residue protein attached to proteins as an intracellular targeting signal).</text>
        <dbReference type="EC" id="3.4.19.12"/>
    </reaction>
</comment>
<keyword evidence="10" id="KW-0106">Calcium</keyword>
<dbReference type="InterPro" id="IPR011992">
    <property type="entry name" value="EF-hand-dom_pair"/>
</dbReference>
<dbReference type="Gene3D" id="1.10.238.10">
    <property type="entry name" value="EF-hand"/>
    <property type="match status" value="1"/>
</dbReference>
<dbReference type="EMBL" id="JAKCXM010000026">
    <property type="protein sequence ID" value="KAJ0406964.1"/>
    <property type="molecule type" value="Genomic_DNA"/>
</dbReference>
<feature type="domain" description="EF-hand" evidence="14">
    <location>
        <begin position="795"/>
        <end position="830"/>
    </location>
</feature>
<evidence type="ECO:0000256" key="5">
    <source>
        <dbReference type="ARBA" id="ARBA00022771"/>
    </source>
</evidence>
<keyword evidence="9" id="KW-0862">Zinc</keyword>
<evidence type="ECO:0000256" key="1">
    <source>
        <dbReference type="ARBA" id="ARBA00000707"/>
    </source>
</evidence>
<keyword evidence="16" id="KW-1185">Reference proteome</keyword>
<evidence type="ECO:0000313" key="15">
    <source>
        <dbReference type="EMBL" id="KAJ0406964.1"/>
    </source>
</evidence>
<reference evidence="15" key="1">
    <citation type="submission" date="2021-12" db="EMBL/GenBank/DDBJ databases">
        <title>Prjna785345.</title>
        <authorList>
            <person name="Rujirawat T."/>
            <person name="Krajaejun T."/>
        </authorList>
    </citation>
    <scope>NUCLEOTIDE SEQUENCE</scope>
    <source>
        <strain evidence="15">Pi057C3</strain>
    </source>
</reference>
<evidence type="ECO:0000259" key="14">
    <source>
        <dbReference type="PROSITE" id="PS50222"/>
    </source>
</evidence>
<dbReference type="PROSITE" id="PS50222">
    <property type="entry name" value="EF_HAND_2"/>
    <property type="match status" value="1"/>
</dbReference>
<dbReference type="GO" id="GO:0008270">
    <property type="term" value="F:zinc ion binding"/>
    <property type="evidence" value="ECO:0007669"/>
    <property type="project" value="UniProtKB-KW"/>
</dbReference>
<dbReference type="Proteomes" id="UP001209570">
    <property type="component" value="Unassembled WGS sequence"/>
</dbReference>
<evidence type="ECO:0000259" key="13">
    <source>
        <dbReference type="PROSITE" id="PS50199"/>
    </source>
</evidence>
<evidence type="ECO:0000256" key="4">
    <source>
        <dbReference type="ARBA" id="ARBA00022723"/>
    </source>
</evidence>
<dbReference type="InterPro" id="IPR001876">
    <property type="entry name" value="Znf_RanBP2"/>
</dbReference>
<organism evidence="15 16">
    <name type="scientific">Pythium insidiosum</name>
    <name type="common">Pythiosis disease agent</name>
    <dbReference type="NCBI Taxonomy" id="114742"/>
    <lineage>
        <taxon>Eukaryota</taxon>
        <taxon>Sar</taxon>
        <taxon>Stramenopiles</taxon>
        <taxon>Oomycota</taxon>
        <taxon>Peronosporomycetes</taxon>
        <taxon>Pythiales</taxon>
        <taxon>Pythiaceae</taxon>
        <taxon>Pythium</taxon>
    </lineage>
</organism>
<feature type="domain" description="RanBP2-type" evidence="13">
    <location>
        <begin position="893"/>
        <end position="923"/>
    </location>
</feature>
<feature type="coiled-coil region" evidence="12">
    <location>
        <begin position="676"/>
        <end position="707"/>
    </location>
</feature>
<evidence type="ECO:0000256" key="11">
    <source>
        <dbReference type="PROSITE-ProRule" id="PRU00322"/>
    </source>
</evidence>
<keyword evidence="7" id="KW-0378">Hydrolase</keyword>
<dbReference type="InterPro" id="IPR036443">
    <property type="entry name" value="Znf_RanBP2_sf"/>
</dbReference>
<keyword evidence="6" id="KW-0833">Ubl conjugation pathway</keyword>
<dbReference type="GO" id="GO:0005737">
    <property type="term" value="C:cytoplasm"/>
    <property type="evidence" value="ECO:0007669"/>
    <property type="project" value="TreeGrafter"/>
</dbReference>
<comment type="caution">
    <text evidence="15">The sequence shown here is derived from an EMBL/GenBank/DDBJ whole genome shotgun (WGS) entry which is preliminary data.</text>
</comment>